<keyword evidence="3 8" id="KW-0479">Metal-binding</keyword>
<dbReference type="EC" id="2.7.8.7" evidence="8"/>
<evidence type="ECO:0000256" key="7">
    <source>
        <dbReference type="ARBA" id="ARBA00023160"/>
    </source>
</evidence>
<keyword evidence="2 8" id="KW-0808">Transferase</keyword>
<evidence type="ECO:0000256" key="6">
    <source>
        <dbReference type="ARBA" id="ARBA00023098"/>
    </source>
</evidence>
<proteinExistence type="inferred from homology"/>
<name>A0A2T6BS42_9BACL</name>
<dbReference type="EMBL" id="QBKR01000014">
    <property type="protein sequence ID" value="PTX58891.1"/>
    <property type="molecule type" value="Genomic_DNA"/>
</dbReference>
<sequence>MILGIGTDLTEIARIQKTGLERLAGRILSREERSELPEGGFRRAEWLAGRFAAKEAVAKAAGTGIGSVIGFREIMIRNDEKGKPHARIDPAALERLGWDESVMVHLSVTHTREYAAAFAVLERR</sequence>
<comment type="caution">
    <text evidence="10">The sequence shown here is derived from an EMBL/GenBank/DDBJ whole genome shotgun (WGS) entry which is preliminary data.</text>
</comment>
<evidence type="ECO:0000256" key="3">
    <source>
        <dbReference type="ARBA" id="ARBA00022723"/>
    </source>
</evidence>
<comment type="subcellular location">
    <subcellularLocation>
        <location evidence="8">Cytoplasm</location>
    </subcellularLocation>
</comment>
<dbReference type="GO" id="GO:0006633">
    <property type="term" value="P:fatty acid biosynthetic process"/>
    <property type="evidence" value="ECO:0007669"/>
    <property type="project" value="UniProtKB-UniRule"/>
</dbReference>
<evidence type="ECO:0000256" key="8">
    <source>
        <dbReference type="HAMAP-Rule" id="MF_00101"/>
    </source>
</evidence>
<dbReference type="InterPro" id="IPR004568">
    <property type="entry name" value="Ppantetheine-prot_Trfase_dom"/>
</dbReference>
<evidence type="ECO:0000256" key="2">
    <source>
        <dbReference type="ARBA" id="ARBA00022679"/>
    </source>
</evidence>
<protein>
    <recommendedName>
        <fullName evidence="8">Holo-[acyl-carrier-protein] synthase</fullName>
        <shortName evidence="8">Holo-ACP synthase</shortName>
        <ecNumber evidence="8">2.7.8.7</ecNumber>
    </recommendedName>
    <alternativeName>
        <fullName evidence="8">4'-phosphopantetheinyl transferase AcpS</fullName>
    </alternativeName>
</protein>
<comment type="cofactor">
    <cofactor evidence="8">
        <name>Mg(2+)</name>
        <dbReference type="ChEBI" id="CHEBI:18420"/>
    </cofactor>
</comment>
<dbReference type="InterPro" id="IPR008278">
    <property type="entry name" value="4-PPantetheinyl_Trfase_dom"/>
</dbReference>
<dbReference type="HAMAP" id="MF_00101">
    <property type="entry name" value="AcpS"/>
    <property type="match status" value="1"/>
</dbReference>
<keyword evidence="6 8" id="KW-0443">Lipid metabolism</keyword>
<dbReference type="AlphaFoldDB" id="A0A2T6BS42"/>
<feature type="domain" description="4'-phosphopantetheinyl transferase" evidence="9">
    <location>
        <begin position="4"/>
        <end position="118"/>
    </location>
</feature>
<dbReference type="Proteomes" id="UP000244240">
    <property type="component" value="Unassembled WGS sequence"/>
</dbReference>
<dbReference type="GO" id="GO:0000287">
    <property type="term" value="F:magnesium ion binding"/>
    <property type="evidence" value="ECO:0007669"/>
    <property type="project" value="UniProtKB-UniRule"/>
</dbReference>
<dbReference type="Pfam" id="PF01648">
    <property type="entry name" value="ACPS"/>
    <property type="match status" value="1"/>
</dbReference>
<keyword evidence="7 8" id="KW-0275">Fatty acid biosynthesis</keyword>
<evidence type="ECO:0000256" key="1">
    <source>
        <dbReference type="ARBA" id="ARBA00022516"/>
    </source>
</evidence>
<evidence type="ECO:0000313" key="11">
    <source>
        <dbReference type="Proteomes" id="UP000244240"/>
    </source>
</evidence>
<evidence type="ECO:0000259" key="9">
    <source>
        <dbReference type="Pfam" id="PF01648"/>
    </source>
</evidence>
<gene>
    <name evidence="8" type="primary">acpS</name>
    <name evidence="10" type="ORF">C8P63_11473</name>
</gene>
<dbReference type="InterPro" id="IPR037143">
    <property type="entry name" value="4-PPantetheinyl_Trfase_dom_sf"/>
</dbReference>
<keyword evidence="11" id="KW-1185">Reference proteome</keyword>
<dbReference type="NCBIfam" id="TIGR00556">
    <property type="entry name" value="pantethn_trn"/>
    <property type="match status" value="1"/>
</dbReference>
<dbReference type="GO" id="GO:0005737">
    <property type="term" value="C:cytoplasm"/>
    <property type="evidence" value="ECO:0007669"/>
    <property type="project" value="UniProtKB-SubCell"/>
</dbReference>
<keyword evidence="8" id="KW-0963">Cytoplasm</keyword>
<keyword evidence="4 8" id="KW-0276">Fatty acid metabolism</keyword>
<evidence type="ECO:0000256" key="5">
    <source>
        <dbReference type="ARBA" id="ARBA00022842"/>
    </source>
</evidence>
<comment type="catalytic activity">
    <reaction evidence="8">
        <text>apo-[ACP] + CoA = holo-[ACP] + adenosine 3',5'-bisphosphate + H(+)</text>
        <dbReference type="Rhea" id="RHEA:12068"/>
        <dbReference type="Rhea" id="RHEA-COMP:9685"/>
        <dbReference type="Rhea" id="RHEA-COMP:9690"/>
        <dbReference type="ChEBI" id="CHEBI:15378"/>
        <dbReference type="ChEBI" id="CHEBI:29999"/>
        <dbReference type="ChEBI" id="CHEBI:57287"/>
        <dbReference type="ChEBI" id="CHEBI:58343"/>
        <dbReference type="ChEBI" id="CHEBI:64479"/>
        <dbReference type="EC" id="2.7.8.7"/>
    </reaction>
</comment>
<feature type="binding site" evidence="8">
    <location>
        <position position="8"/>
    </location>
    <ligand>
        <name>Mg(2+)</name>
        <dbReference type="ChEBI" id="CHEBI:18420"/>
    </ligand>
</feature>
<accession>A0A2T6BS42</accession>
<reference evidence="10 11" key="1">
    <citation type="submission" date="2018-04" db="EMBL/GenBank/DDBJ databases">
        <title>Genomic Encyclopedia of Archaeal and Bacterial Type Strains, Phase II (KMG-II): from individual species to whole genera.</title>
        <authorList>
            <person name="Goeker M."/>
        </authorList>
    </citation>
    <scope>NUCLEOTIDE SEQUENCE [LARGE SCALE GENOMIC DNA]</scope>
    <source>
        <strain evidence="10 11">DSM 45787</strain>
    </source>
</reference>
<dbReference type="InterPro" id="IPR002582">
    <property type="entry name" value="ACPS"/>
</dbReference>
<dbReference type="RefSeq" id="WP_108024180.1">
    <property type="nucleotide sequence ID" value="NZ_QBKR01000014.1"/>
</dbReference>
<organism evidence="10 11">
    <name type="scientific">Melghirimyces profundicolus</name>
    <dbReference type="NCBI Taxonomy" id="1242148"/>
    <lineage>
        <taxon>Bacteria</taxon>
        <taxon>Bacillati</taxon>
        <taxon>Bacillota</taxon>
        <taxon>Bacilli</taxon>
        <taxon>Bacillales</taxon>
        <taxon>Thermoactinomycetaceae</taxon>
        <taxon>Melghirimyces</taxon>
    </lineage>
</organism>
<dbReference type="OrthoDB" id="517356at2"/>
<feature type="binding site" evidence="8">
    <location>
        <position position="55"/>
    </location>
    <ligand>
        <name>Mg(2+)</name>
        <dbReference type="ChEBI" id="CHEBI:18420"/>
    </ligand>
</feature>
<comment type="similarity">
    <text evidence="8">Belongs to the P-Pant transferase superfamily. AcpS family.</text>
</comment>
<dbReference type="NCBIfam" id="TIGR00516">
    <property type="entry name" value="acpS"/>
    <property type="match status" value="1"/>
</dbReference>
<dbReference type="Gene3D" id="3.90.470.20">
    <property type="entry name" value="4'-phosphopantetheinyl transferase domain"/>
    <property type="match status" value="1"/>
</dbReference>
<evidence type="ECO:0000313" key="10">
    <source>
        <dbReference type="EMBL" id="PTX58891.1"/>
    </source>
</evidence>
<dbReference type="SUPFAM" id="SSF56214">
    <property type="entry name" value="4'-phosphopantetheinyl transferase"/>
    <property type="match status" value="1"/>
</dbReference>
<keyword evidence="1 8" id="KW-0444">Lipid biosynthesis</keyword>
<evidence type="ECO:0000256" key="4">
    <source>
        <dbReference type="ARBA" id="ARBA00022832"/>
    </source>
</evidence>
<keyword evidence="5 8" id="KW-0460">Magnesium</keyword>
<dbReference type="GO" id="GO:0008897">
    <property type="term" value="F:holo-[acyl-carrier-protein] synthase activity"/>
    <property type="evidence" value="ECO:0007669"/>
    <property type="project" value="UniProtKB-UniRule"/>
</dbReference>
<comment type="function">
    <text evidence="8">Transfers the 4'-phosphopantetheine moiety from coenzyme A to a Ser of acyl-carrier-protein.</text>
</comment>